<dbReference type="Gene3D" id="2.30.110.10">
    <property type="entry name" value="Electron Transport, Fmn-binding Protein, Chain A"/>
    <property type="match status" value="1"/>
</dbReference>
<dbReference type="SMART" id="SM00903">
    <property type="entry name" value="Flavin_Reduct"/>
    <property type="match status" value="1"/>
</dbReference>
<evidence type="ECO:0000259" key="4">
    <source>
        <dbReference type="SMART" id="SM00903"/>
    </source>
</evidence>
<evidence type="ECO:0000313" key="5">
    <source>
        <dbReference type="EMBL" id="MBO8432101.1"/>
    </source>
</evidence>
<dbReference type="SUPFAM" id="SSF50475">
    <property type="entry name" value="FMN-binding split barrel"/>
    <property type="match status" value="1"/>
</dbReference>
<organism evidence="5 6">
    <name type="scientific">Candidatus Pullibacteroides excrementavium</name>
    <dbReference type="NCBI Taxonomy" id="2840905"/>
    <lineage>
        <taxon>Bacteria</taxon>
        <taxon>Pseudomonadati</taxon>
        <taxon>Bacteroidota</taxon>
        <taxon>Bacteroidia</taxon>
        <taxon>Bacteroidales</taxon>
        <taxon>Candidatus Pullibacteroides</taxon>
    </lineage>
</organism>
<accession>A0A9D9DR97</accession>
<dbReference type="InterPro" id="IPR012349">
    <property type="entry name" value="Split_barrel_FMN-bd"/>
</dbReference>
<dbReference type="GO" id="GO:0016646">
    <property type="term" value="F:oxidoreductase activity, acting on the CH-NH group of donors, NAD or NADP as acceptor"/>
    <property type="evidence" value="ECO:0007669"/>
    <property type="project" value="UniProtKB-ARBA"/>
</dbReference>
<comment type="similarity">
    <text evidence="3">Belongs to the flavoredoxin family.</text>
</comment>
<dbReference type="PANTHER" id="PTHR43567:SF1">
    <property type="entry name" value="FLAVOREDOXIN"/>
    <property type="match status" value="1"/>
</dbReference>
<dbReference type="PROSITE" id="PS51257">
    <property type="entry name" value="PROKAR_LIPOPROTEIN"/>
    <property type="match status" value="1"/>
</dbReference>
<comment type="caution">
    <text evidence="5">The sequence shown here is derived from an EMBL/GenBank/DDBJ whole genome shotgun (WGS) entry which is preliminary data.</text>
</comment>
<gene>
    <name evidence="5" type="ORF">IAB08_02250</name>
</gene>
<reference evidence="5" key="1">
    <citation type="submission" date="2020-10" db="EMBL/GenBank/DDBJ databases">
        <authorList>
            <person name="Gilroy R."/>
        </authorList>
    </citation>
    <scope>NUCLEOTIDE SEQUENCE</scope>
    <source>
        <strain evidence="5">2889</strain>
    </source>
</reference>
<keyword evidence="2" id="KW-0285">Flavoprotein</keyword>
<comment type="cofactor">
    <cofactor evidence="1">
        <name>FMN</name>
        <dbReference type="ChEBI" id="CHEBI:58210"/>
    </cofactor>
</comment>
<dbReference type="InterPro" id="IPR002563">
    <property type="entry name" value="Flavin_Rdtase-like_dom"/>
</dbReference>
<evidence type="ECO:0000256" key="3">
    <source>
        <dbReference type="ARBA" id="ARBA00038054"/>
    </source>
</evidence>
<name>A0A9D9DR97_9BACT</name>
<dbReference type="Proteomes" id="UP000823612">
    <property type="component" value="Unassembled WGS sequence"/>
</dbReference>
<dbReference type="Pfam" id="PF01613">
    <property type="entry name" value="Flavin_Reduct"/>
    <property type="match status" value="1"/>
</dbReference>
<dbReference type="GO" id="GO:0010181">
    <property type="term" value="F:FMN binding"/>
    <property type="evidence" value="ECO:0007669"/>
    <property type="project" value="InterPro"/>
</dbReference>
<dbReference type="InterPro" id="IPR052174">
    <property type="entry name" value="Flavoredoxin"/>
</dbReference>
<dbReference type="AlphaFoldDB" id="A0A9D9DR97"/>
<reference evidence="5" key="2">
    <citation type="journal article" date="2021" name="PeerJ">
        <title>Extensive microbial diversity within the chicken gut microbiome revealed by metagenomics and culture.</title>
        <authorList>
            <person name="Gilroy R."/>
            <person name="Ravi A."/>
            <person name="Getino M."/>
            <person name="Pursley I."/>
            <person name="Horton D.L."/>
            <person name="Alikhan N.F."/>
            <person name="Baker D."/>
            <person name="Gharbi K."/>
            <person name="Hall N."/>
            <person name="Watson M."/>
            <person name="Adriaenssens E.M."/>
            <person name="Foster-Nyarko E."/>
            <person name="Jarju S."/>
            <person name="Secka A."/>
            <person name="Antonio M."/>
            <person name="Oren A."/>
            <person name="Chaudhuri R.R."/>
            <person name="La Ragione R."/>
            <person name="Hildebrand F."/>
            <person name="Pallen M.J."/>
        </authorList>
    </citation>
    <scope>NUCLEOTIDE SEQUENCE</scope>
    <source>
        <strain evidence="5">2889</strain>
    </source>
</reference>
<feature type="domain" description="Flavin reductase like" evidence="4">
    <location>
        <begin position="11"/>
        <end position="150"/>
    </location>
</feature>
<proteinExistence type="inferred from homology"/>
<protein>
    <submittedName>
        <fullName evidence="5">Flavin reductase family protein</fullName>
    </submittedName>
</protein>
<dbReference type="PANTHER" id="PTHR43567">
    <property type="entry name" value="FLAVOREDOXIN-RELATED-RELATED"/>
    <property type="match status" value="1"/>
</dbReference>
<evidence type="ECO:0000313" key="6">
    <source>
        <dbReference type="Proteomes" id="UP000823612"/>
    </source>
</evidence>
<dbReference type="EMBL" id="JADIMZ010000029">
    <property type="protein sequence ID" value="MBO8432101.1"/>
    <property type="molecule type" value="Genomic_DNA"/>
</dbReference>
<evidence type="ECO:0000256" key="2">
    <source>
        <dbReference type="ARBA" id="ARBA00022630"/>
    </source>
</evidence>
<sequence length="201" mass="22313">MGKVNFKPGTMIYPLPAVLVGCGASEEDYNLITVAWTGILCTNPPVCYISIRPERHSYGLIKKYGEFTINLTTQALAKATDWCGVKSGRDYDKFKECGLQAAAGEEVKAPIVVESPLSLECKVRQSLPLGSHEVFIADIINIQADEKYMDPETGKFDLARSGLLVYAHGNYYKTGETIGRFGWSVQKKKTENKQALPKRRE</sequence>
<evidence type="ECO:0000256" key="1">
    <source>
        <dbReference type="ARBA" id="ARBA00001917"/>
    </source>
</evidence>